<evidence type="ECO:0000313" key="2">
    <source>
        <dbReference type="Proteomes" id="UP000001505"/>
    </source>
</evidence>
<dbReference type="Proteomes" id="UP000001505">
    <property type="component" value="Chromosome"/>
</dbReference>
<dbReference type="HOGENOM" id="CLU_155217_0_0_0"/>
<dbReference type="KEGG" id="wch:wcw_0019"/>
<dbReference type="PANTHER" id="PTHR34129">
    <property type="entry name" value="BLR1139 PROTEIN"/>
    <property type="match status" value="1"/>
</dbReference>
<evidence type="ECO:0008006" key="3">
    <source>
        <dbReference type="Google" id="ProtNLM"/>
    </source>
</evidence>
<dbReference type="InterPro" id="IPR009297">
    <property type="entry name" value="DUF952"/>
</dbReference>
<dbReference type="Pfam" id="PF06108">
    <property type="entry name" value="DUF952"/>
    <property type="match status" value="1"/>
</dbReference>
<dbReference type="PANTHER" id="PTHR34129:SF1">
    <property type="entry name" value="DUF952 DOMAIN-CONTAINING PROTEIN"/>
    <property type="match status" value="1"/>
</dbReference>
<accession>D6YTD5</accession>
<evidence type="ECO:0000313" key="1">
    <source>
        <dbReference type="EMBL" id="ADI37396.1"/>
    </source>
</evidence>
<reference evidence="1 2" key="1">
    <citation type="journal article" date="2010" name="PLoS ONE">
        <title>The Waddlia genome: a window into chlamydial biology.</title>
        <authorList>
            <person name="Bertelli C."/>
            <person name="Collyn F."/>
            <person name="Croxatto A."/>
            <person name="Ruckert C."/>
            <person name="Polkinghorne A."/>
            <person name="Kebbi-Beghdadi C."/>
            <person name="Goesmann A."/>
            <person name="Vaughan L."/>
            <person name="Greub G."/>
        </authorList>
    </citation>
    <scope>NUCLEOTIDE SEQUENCE [LARGE SCALE GENOMIC DNA]</scope>
    <source>
        <strain evidence="2">ATCC VR-1470 / WSU 86-1044</strain>
    </source>
</reference>
<name>D6YTD5_WADCW</name>
<organism evidence="1 2">
    <name type="scientific">Waddlia chondrophila (strain ATCC VR-1470 / WSU 86-1044)</name>
    <dbReference type="NCBI Taxonomy" id="716544"/>
    <lineage>
        <taxon>Bacteria</taxon>
        <taxon>Pseudomonadati</taxon>
        <taxon>Chlamydiota</taxon>
        <taxon>Chlamydiia</taxon>
        <taxon>Parachlamydiales</taxon>
        <taxon>Waddliaceae</taxon>
        <taxon>Waddlia</taxon>
    </lineage>
</organism>
<sequence>MRNKMTPQYLYKILPVENWKKSRGMDSAKLTDADQDFIHFAREDQLDRIVGKYWDKVPEYVILKIDIAKLPGKLIFEANPGGENKYYHLYGGSIPLEAVIESKIIKK</sequence>
<protein>
    <recommendedName>
        <fullName evidence="3">DUF952 domain-containing protein</fullName>
    </recommendedName>
</protein>
<dbReference type="EMBL" id="CP001928">
    <property type="protein sequence ID" value="ADI37396.1"/>
    <property type="molecule type" value="Genomic_DNA"/>
</dbReference>
<gene>
    <name evidence="1" type="ordered locus">wcw_0019</name>
</gene>
<dbReference type="eggNOG" id="COG3502">
    <property type="taxonomic scope" value="Bacteria"/>
</dbReference>
<dbReference type="SUPFAM" id="SSF56399">
    <property type="entry name" value="ADP-ribosylation"/>
    <property type="match status" value="1"/>
</dbReference>
<dbReference type="Gene3D" id="3.20.170.20">
    <property type="entry name" value="Protein of unknown function DUF952"/>
    <property type="match status" value="1"/>
</dbReference>
<proteinExistence type="predicted"/>
<keyword evidence="2" id="KW-1185">Reference proteome</keyword>
<dbReference type="AlphaFoldDB" id="D6YTD5"/>